<dbReference type="InterPro" id="IPR017734">
    <property type="entry name" value="T6SS_SciN"/>
</dbReference>
<evidence type="ECO:0000313" key="3">
    <source>
        <dbReference type="Proteomes" id="UP000023464"/>
    </source>
</evidence>
<accession>A0A022PI69</accession>
<protein>
    <submittedName>
        <fullName evidence="2">Type VI secretion lipoprotein, VC_A0113 family</fullName>
    </submittedName>
</protein>
<keyword evidence="3" id="KW-1185">Reference proteome</keyword>
<evidence type="ECO:0000256" key="1">
    <source>
        <dbReference type="SAM" id="SignalP"/>
    </source>
</evidence>
<name>A0A022PI69_9GAMM</name>
<dbReference type="Proteomes" id="UP000023464">
    <property type="component" value="Unassembled WGS sequence"/>
</dbReference>
<dbReference type="InterPro" id="IPR038706">
    <property type="entry name" value="Type_VI_SciN-like_sf"/>
</dbReference>
<dbReference type="PANTHER" id="PTHR37625:SF4">
    <property type="entry name" value="OUTER MEMBRANE LIPOPROTEIN"/>
    <property type="match status" value="1"/>
</dbReference>
<dbReference type="PATRIC" id="fig|1393736.3.peg.1589"/>
<proteinExistence type="predicted"/>
<feature type="chain" id="PRO_5001506462" evidence="1">
    <location>
        <begin position="27"/>
        <end position="179"/>
    </location>
</feature>
<reference evidence="2 3" key="1">
    <citation type="submission" date="2014-03" db="EMBL/GenBank/DDBJ databases">
        <title>Draft Genome of Photorhabdus luminescens BA1, an Egyptian Isolate.</title>
        <authorList>
            <person name="Ghazal S."/>
            <person name="Hurst S.G.IV."/>
            <person name="Morris K."/>
            <person name="Thomas K."/>
            <person name="Tisa L.S."/>
        </authorList>
    </citation>
    <scope>NUCLEOTIDE SEQUENCE [LARGE SCALE GENOMIC DNA]</scope>
    <source>
        <strain evidence="2 3">BA1</strain>
    </source>
</reference>
<dbReference type="RefSeq" id="WP_051560700.1">
    <property type="nucleotide sequence ID" value="NZ_CAWLTM010000097.1"/>
</dbReference>
<keyword evidence="2" id="KW-0449">Lipoprotein</keyword>
<dbReference type="NCBIfam" id="TIGR03352">
    <property type="entry name" value="VI_chp_3"/>
    <property type="match status" value="1"/>
</dbReference>
<keyword evidence="1" id="KW-0732">Signal</keyword>
<gene>
    <name evidence="2" type="ORF">BA1DRAFT_01574</name>
</gene>
<sequence>MLTIPFYKIVPMIAAITLLLSGCGLTQTVTDGSAAVTQSLFHKRVKTLHLDFIPRAVVNTDTGESVALSVPALVRVYQLRDNNAIKKMDYADLLDDGDRILSADCLASEEVVVKPGSHASLDMPMAAQAKYVVVVGLFRNPDLANGTWRRIIKRNELLADGPRIIELNAHGLALLPEKG</sequence>
<dbReference type="PANTHER" id="PTHR37625">
    <property type="entry name" value="OUTER MEMBRANE LIPOPROTEIN-RELATED"/>
    <property type="match status" value="1"/>
</dbReference>
<comment type="caution">
    <text evidence="2">The sequence shown here is derived from an EMBL/GenBank/DDBJ whole genome shotgun (WGS) entry which is preliminary data.</text>
</comment>
<dbReference type="AlphaFoldDB" id="A0A022PI69"/>
<dbReference type="EMBL" id="JFGV01000018">
    <property type="protein sequence ID" value="EYU15837.1"/>
    <property type="molecule type" value="Genomic_DNA"/>
</dbReference>
<dbReference type="Gene3D" id="2.60.40.4150">
    <property type="entry name" value="Type VI secretion system, lipoprotein SciN"/>
    <property type="match status" value="1"/>
</dbReference>
<evidence type="ECO:0000313" key="2">
    <source>
        <dbReference type="EMBL" id="EYU15837.1"/>
    </source>
</evidence>
<feature type="signal peptide" evidence="1">
    <location>
        <begin position="1"/>
        <end position="26"/>
    </location>
</feature>
<organism evidence="2 3">
    <name type="scientific">Photorhabdus aegyptia</name>
    <dbReference type="NCBI Taxonomy" id="2805098"/>
    <lineage>
        <taxon>Bacteria</taxon>
        <taxon>Pseudomonadati</taxon>
        <taxon>Pseudomonadota</taxon>
        <taxon>Gammaproteobacteria</taxon>
        <taxon>Enterobacterales</taxon>
        <taxon>Morganellaceae</taxon>
        <taxon>Photorhabdus</taxon>
    </lineage>
</organism>
<dbReference type="Pfam" id="PF12790">
    <property type="entry name" value="T6SS-SciN"/>
    <property type="match status" value="1"/>
</dbReference>